<proteinExistence type="predicted"/>
<dbReference type="NCBIfam" id="TIGR02391">
    <property type="entry name" value="hypoth_ymh"/>
    <property type="match status" value="1"/>
</dbReference>
<name>A0A4R8LRU6_9BURK</name>
<feature type="domain" description="Conserved hypothetical protein CHP02391" evidence="2">
    <location>
        <begin position="171"/>
        <end position="286"/>
    </location>
</feature>
<evidence type="ECO:0000259" key="2">
    <source>
        <dbReference type="Pfam" id="PF09509"/>
    </source>
</evidence>
<feature type="region of interest" description="Disordered" evidence="1">
    <location>
        <begin position="1"/>
        <end position="25"/>
    </location>
</feature>
<dbReference type="AlphaFoldDB" id="A0A4R8LRU6"/>
<reference evidence="3 4" key="1">
    <citation type="submission" date="2019-03" db="EMBL/GenBank/DDBJ databases">
        <title>Genomic Encyclopedia of Type Strains, Phase III (KMG-III): the genomes of soil and plant-associated and newly described type strains.</title>
        <authorList>
            <person name="Whitman W."/>
        </authorList>
    </citation>
    <scope>NUCLEOTIDE SEQUENCE [LARGE SCALE GENOMIC DNA]</scope>
    <source>
        <strain evidence="3 4">LMG 29544</strain>
    </source>
</reference>
<dbReference type="Pfam" id="PF09509">
    <property type="entry name" value="Hypoth_Ymh"/>
    <property type="match status" value="1"/>
</dbReference>
<accession>A0A4R8LRU6</accession>
<dbReference type="InterPro" id="IPR012654">
    <property type="entry name" value="CHP02391"/>
</dbReference>
<protein>
    <submittedName>
        <fullName evidence="3">Uncharacterized protein (TIGR02391 family)</fullName>
    </submittedName>
</protein>
<sequence>MTCESRQEIRSVPETRSRAALHPRRRRKRDCCAAYRRKMLSTLTQRQLTMDSKTYSWFMRACEKLDEIQRECVKWADAPSNVFQGSRRFAWSLGYQDVSKLFDDFLDIWHERMRPYKWSKETMRLVRFEHQRDYHSFIFVEIAKLREAARLELDTHSDGRSDPNIPLFDLLHPIIANRAWDLYTAAHYRAAVETSITAVFDYIRVRADLQLDGQQLVTEAFKLEGGRLVVSTLETESGRNEQKGFINILTGAYQAIRNPLAHSTIHRLWQKEAAEHLVFASLLARTVDHATGVDQLPSEV</sequence>
<evidence type="ECO:0000313" key="4">
    <source>
        <dbReference type="Proteomes" id="UP000295509"/>
    </source>
</evidence>
<organism evidence="3 4">
    <name type="scientific">Paraburkholderia rhizosphaerae</name>
    <dbReference type="NCBI Taxonomy" id="480658"/>
    <lineage>
        <taxon>Bacteria</taxon>
        <taxon>Pseudomonadati</taxon>
        <taxon>Pseudomonadota</taxon>
        <taxon>Betaproteobacteria</taxon>
        <taxon>Burkholderiales</taxon>
        <taxon>Burkholderiaceae</taxon>
        <taxon>Paraburkholderia</taxon>
    </lineage>
</organism>
<evidence type="ECO:0000313" key="3">
    <source>
        <dbReference type="EMBL" id="TDY48114.1"/>
    </source>
</evidence>
<keyword evidence="4" id="KW-1185">Reference proteome</keyword>
<evidence type="ECO:0000256" key="1">
    <source>
        <dbReference type="SAM" id="MobiDB-lite"/>
    </source>
</evidence>
<comment type="caution">
    <text evidence="3">The sequence shown here is derived from an EMBL/GenBank/DDBJ whole genome shotgun (WGS) entry which is preliminary data.</text>
</comment>
<feature type="compositionally biased region" description="Basic and acidic residues" evidence="1">
    <location>
        <begin position="1"/>
        <end position="17"/>
    </location>
</feature>
<dbReference type="Proteomes" id="UP000295509">
    <property type="component" value="Unassembled WGS sequence"/>
</dbReference>
<gene>
    <name evidence="3" type="ORF">BX592_11148</name>
</gene>
<dbReference type="EMBL" id="SORE01000011">
    <property type="protein sequence ID" value="TDY48114.1"/>
    <property type="molecule type" value="Genomic_DNA"/>
</dbReference>